<feature type="chain" id="PRO_5044874640" description="Cytochrome c peroxidase, mitochondrial" evidence="15">
    <location>
        <begin position="35"/>
        <end position="327"/>
    </location>
</feature>
<dbReference type="PANTHER" id="PTHR31356">
    <property type="entry name" value="THYLAKOID LUMENAL 29 KDA PROTEIN, CHLOROPLASTIC-RELATED"/>
    <property type="match status" value="1"/>
</dbReference>
<dbReference type="PRINTS" id="PR00459">
    <property type="entry name" value="ASPEROXIDASE"/>
</dbReference>
<keyword evidence="7" id="KW-0560">Oxidoreductase</keyword>
<evidence type="ECO:0000256" key="15">
    <source>
        <dbReference type="SAM" id="SignalP"/>
    </source>
</evidence>
<dbReference type="Proteomes" id="UP001530400">
    <property type="component" value="Unassembled WGS sequence"/>
</dbReference>
<evidence type="ECO:0000256" key="8">
    <source>
        <dbReference type="ARBA" id="ARBA00023004"/>
    </source>
</evidence>
<dbReference type="InterPro" id="IPR002207">
    <property type="entry name" value="Peroxidase_I"/>
</dbReference>
<dbReference type="FunFam" id="1.10.420.10:FF:000009">
    <property type="entry name" value="Ascorbate peroxidase"/>
    <property type="match status" value="1"/>
</dbReference>
<dbReference type="InterPro" id="IPR019794">
    <property type="entry name" value="Peroxidases_AS"/>
</dbReference>
<dbReference type="EC" id="1.11.1.5" evidence="10"/>
<dbReference type="PRINTS" id="PR00458">
    <property type="entry name" value="PEROXIDASE"/>
</dbReference>
<dbReference type="EMBL" id="JALLPJ020001128">
    <property type="protein sequence ID" value="KAL3775894.1"/>
    <property type="molecule type" value="Genomic_DNA"/>
</dbReference>
<evidence type="ECO:0000256" key="12">
    <source>
        <dbReference type="ARBA" id="ARBA00049265"/>
    </source>
</evidence>
<dbReference type="GO" id="GO:0004130">
    <property type="term" value="F:cytochrome-c peroxidase activity"/>
    <property type="evidence" value="ECO:0007669"/>
    <property type="project" value="UniProtKB-EC"/>
</dbReference>
<keyword evidence="6" id="KW-0809">Transit peptide</keyword>
<comment type="similarity">
    <text evidence="13">Belongs to the peroxidase family.</text>
</comment>
<dbReference type="InterPro" id="IPR019793">
    <property type="entry name" value="Peroxidases_heam-ligand_BS"/>
</dbReference>
<name>A0ABD3NIZ2_9STRA</name>
<dbReference type="PROSITE" id="PS50873">
    <property type="entry name" value="PEROXIDASE_4"/>
    <property type="match status" value="1"/>
</dbReference>
<feature type="domain" description="Plant heme peroxidase family profile" evidence="16">
    <location>
        <begin position="110"/>
        <end position="315"/>
    </location>
</feature>
<keyword evidence="18" id="KW-1185">Reference proteome</keyword>
<dbReference type="AlphaFoldDB" id="A0ABD3NIZ2"/>
<accession>A0ABD3NIZ2</accession>
<evidence type="ECO:0000256" key="4">
    <source>
        <dbReference type="ARBA" id="ARBA00022617"/>
    </source>
</evidence>
<sequence length="327" mass="36026">MNNIRFARTTLPAAAAATLSLTTLTLLSPPPAYAQSSPNKTDIASVKKSIASLIEDDAERRGDGTSLTGTFVRLAWHCAGTYSKVDNSGGSNGARMRFDPEASWGANAGLDVARKALEGVKEKYPEVSYADLYTLAGVVAVEEAGYVVLGPKIPFRLGREDAASGETSPKECGLPDADKGSRKNTIQHVRDVFYRMGFNDREIVALLGAHALGRCHEDRSGYWGPWTFAENTFSNEYFRLLIEERWSPKISHNGKPWNGPDQFEDSTGKLMMLPSDLALIQDPAFKKVVELYAKNEEAFFKDFASAFSKLLELGVSFPSTKAWYQFW</sequence>
<comment type="subcellular location">
    <subcellularLocation>
        <location evidence="2">Mitochondrion intermembrane space</location>
    </subcellularLocation>
    <subcellularLocation>
        <location evidence="1">Mitochondrion matrix</location>
    </subcellularLocation>
</comment>
<keyword evidence="3" id="KW-0575">Peroxidase</keyword>
<evidence type="ECO:0000256" key="6">
    <source>
        <dbReference type="ARBA" id="ARBA00022946"/>
    </source>
</evidence>
<evidence type="ECO:0000313" key="17">
    <source>
        <dbReference type="EMBL" id="KAL3775894.1"/>
    </source>
</evidence>
<dbReference type="GO" id="GO:0005758">
    <property type="term" value="C:mitochondrial intermembrane space"/>
    <property type="evidence" value="ECO:0007669"/>
    <property type="project" value="UniProtKB-SubCell"/>
</dbReference>
<reference evidence="17 18" key="1">
    <citation type="submission" date="2024-10" db="EMBL/GenBank/DDBJ databases">
        <title>Updated reference genomes for cyclostephanoid diatoms.</title>
        <authorList>
            <person name="Roberts W.R."/>
            <person name="Alverson A.J."/>
        </authorList>
    </citation>
    <scope>NUCLEOTIDE SEQUENCE [LARGE SCALE GENOMIC DNA]</scope>
    <source>
        <strain evidence="17 18">AJA010-31</strain>
    </source>
</reference>
<dbReference type="PANTHER" id="PTHR31356:SF58">
    <property type="entry name" value="CYTOCHROME C PEROXIDASE, MITOCHONDRIAL"/>
    <property type="match status" value="1"/>
</dbReference>
<dbReference type="InterPro" id="IPR044831">
    <property type="entry name" value="Ccp1-like"/>
</dbReference>
<feature type="region of interest" description="Disordered" evidence="14">
    <location>
        <begin position="161"/>
        <end position="181"/>
    </location>
</feature>
<keyword evidence="9" id="KW-0496">Mitochondrion</keyword>
<evidence type="ECO:0000313" key="18">
    <source>
        <dbReference type="Proteomes" id="UP001530400"/>
    </source>
</evidence>
<dbReference type="PROSITE" id="PS00435">
    <property type="entry name" value="PEROXIDASE_1"/>
    <property type="match status" value="1"/>
</dbReference>
<gene>
    <name evidence="17" type="ORF">ACHAWO_012912</name>
</gene>
<dbReference type="SUPFAM" id="SSF48113">
    <property type="entry name" value="Heme-dependent peroxidases"/>
    <property type="match status" value="1"/>
</dbReference>
<dbReference type="Gene3D" id="1.10.420.10">
    <property type="entry name" value="Peroxidase, domain 2"/>
    <property type="match status" value="1"/>
</dbReference>
<dbReference type="GO" id="GO:0005759">
    <property type="term" value="C:mitochondrial matrix"/>
    <property type="evidence" value="ECO:0007669"/>
    <property type="project" value="UniProtKB-SubCell"/>
</dbReference>
<keyword evidence="5" id="KW-0479">Metal-binding</keyword>
<evidence type="ECO:0000256" key="9">
    <source>
        <dbReference type="ARBA" id="ARBA00023128"/>
    </source>
</evidence>
<evidence type="ECO:0000256" key="13">
    <source>
        <dbReference type="RuleBase" id="RU004241"/>
    </source>
</evidence>
<keyword evidence="4" id="KW-0349">Heme</keyword>
<dbReference type="InterPro" id="IPR010255">
    <property type="entry name" value="Haem_peroxidase_sf"/>
</dbReference>
<evidence type="ECO:0000259" key="16">
    <source>
        <dbReference type="PROSITE" id="PS50873"/>
    </source>
</evidence>
<dbReference type="InterPro" id="IPR002016">
    <property type="entry name" value="Haem_peroxidase"/>
</dbReference>
<dbReference type="Pfam" id="PF00141">
    <property type="entry name" value="peroxidase"/>
    <property type="match status" value="1"/>
</dbReference>
<comment type="catalytic activity">
    <reaction evidence="12">
        <text>2 Fe(II)-[cytochrome c] + H2O2 + 2 H(+) = 2 Fe(III)-[cytochrome c] + 2 H2O</text>
        <dbReference type="Rhea" id="RHEA:16581"/>
        <dbReference type="Rhea" id="RHEA-COMP:10350"/>
        <dbReference type="Rhea" id="RHEA-COMP:14399"/>
        <dbReference type="ChEBI" id="CHEBI:15377"/>
        <dbReference type="ChEBI" id="CHEBI:15378"/>
        <dbReference type="ChEBI" id="CHEBI:16240"/>
        <dbReference type="ChEBI" id="CHEBI:29033"/>
        <dbReference type="ChEBI" id="CHEBI:29034"/>
        <dbReference type="EC" id="1.11.1.5"/>
    </reaction>
</comment>
<evidence type="ECO:0000256" key="2">
    <source>
        <dbReference type="ARBA" id="ARBA00004569"/>
    </source>
</evidence>
<evidence type="ECO:0000256" key="14">
    <source>
        <dbReference type="SAM" id="MobiDB-lite"/>
    </source>
</evidence>
<evidence type="ECO:0000256" key="10">
    <source>
        <dbReference type="ARBA" id="ARBA00039063"/>
    </source>
</evidence>
<dbReference type="GO" id="GO:0046872">
    <property type="term" value="F:metal ion binding"/>
    <property type="evidence" value="ECO:0007669"/>
    <property type="project" value="UniProtKB-KW"/>
</dbReference>
<feature type="signal peptide" evidence="15">
    <location>
        <begin position="1"/>
        <end position="34"/>
    </location>
</feature>
<keyword evidence="15" id="KW-0732">Signal</keyword>
<dbReference type="PROSITE" id="PS00436">
    <property type="entry name" value="PEROXIDASE_2"/>
    <property type="match status" value="1"/>
</dbReference>
<keyword evidence="8" id="KW-0408">Iron</keyword>
<organism evidence="17 18">
    <name type="scientific">Cyclotella atomus</name>
    <dbReference type="NCBI Taxonomy" id="382360"/>
    <lineage>
        <taxon>Eukaryota</taxon>
        <taxon>Sar</taxon>
        <taxon>Stramenopiles</taxon>
        <taxon>Ochrophyta</taxon>
        <taxon>Bacillariophyta</taxon>
        <taxon>Coscinodiscophyceae</taxon>
        <taxon>Thalassiosirophycidae</taxon>
        <taxon>Stephanodiscales</taxon>
        <taxon>Stephanodiscaceae</taxon>
        <taxon>Cyclotella</taxon>
    </lineage>
</organism>
<evidence type="ECO:0000256" key="5">
    <source>
        <dbReference type="ARBA" id="ARBA00022723"/>
    </source>
</evidence>
<evidence type="ECO:0000256" key="7">
    <source>
        <dbReference type="ARBA" id="ARBA00023002"/>
    </source>
</evidence>
<protein>
    <recommendedName>
        <fullName evidence="11">Cytochrome c peroxidase, mitochondrial</fullName>
        <ecNumber evidence="10">1.11.1.5</ecNumber>
    </recommendedName>
</protein>
<evidence type="ECO:0000256" key="3">
    <source>
        <dbReference type="ARBA" id="ARBA00022559"/>
    </source>
</evidence>
<dbReference type="Gene3D" id="1.10.520.10">
    <property type="match status" value="1"/>
</dbReference>
<evidence type="ECO:0000256" key="1">
    <source>
        <dbReference type="ARBA" id="ARBA00004305"/>
    </source>
</evidence>
<evidence type="ECO:0000256" key="11">
    <source>
        <dbReference type="ARBA" id="ARBA00040313"/>
    </source>
</evidence>
<dbReference type="CDD" id="cd00691">
    <property type="entry name" value="ascorbate_peroxidase"/>
    <property type="match status" value="1"/>
</dbReference>
<comment type="caution">
    <text evidence="17">The sequence shown here is derived from an EMBL/GenBank/DDBJ whole genome shotgun (WGS) entry which is preliminary data.</text>
</comment>
<proteinExistence type="inferred from homology"/>